<dbReference type="PROSITE" id="PS51192">
    <property type="entry name" value="HELICASE_ATP_BIND_1"/>
    <property type="match status" value="1"/>
</dbReference>
<organism evidence="5 6">
    <name type="scientific">Caloramator quimbayensis</name>
    <dbReference type="NCBI Taxonomy" id="1147123"/>
    <lineage>
        <taxon>Bacteria</taxon>
        <taxon>Bacillati</taxon>
        <taxon>Bacillota</taxon>
        <taxon>Clostridia</taxon>
        <taxon>Eubacteriales</taxon>
        <taxon>Clostridiaceae</taxon>
        <taxon>Caloramator</taxon>
    </lineage>
</organism>
<dbReference type="AlphaFoldDB" id="A0A1T4XUM9"/>
<dbReference type="Pfam" id="PF09369">
    <property type="entry name" value="MZB"/>
    <property type="match status" value="1"/>
</dbReference>
<dbReference type="GO" id="GO:0005524">
    <property type="term" value="F:ATP binding"/>
    <property type="evidence" value="ECO:0007669"/>
    <property type="project" value="UniProtKB-KW"/>
</dbReference>
<dbReference type="GO" id="GO:0036297">
    <property type="term" value="P:interstrand cross-link repair"/>
    <property type="evidence" value="ECO:0007669"/>
    <property type="project" value="TreeGrafter"/>
</dbReference>
<accession>A0A1T4XUM9</accession>
<dbReference type="Proteomes" id="UP000190105">
    <property type="component" value="Unassembled WGS sequence"/>
</dbReference>
<keyword evidence="2" id="KW-0067">ATP-binding</keyword>
<dbReference type="RefSeq" id="WP_078696920.1">
    <property type="nucleotide sequence ID" value="NZ_FUYH01000013.1"/>
</dbReference>
<proteinExistence type="predicted"/>
<sequence length="877" mass="99840">MKLPELKNYENRIIGEINIDKREPIYMPYPENMSDDLKGYLKSLGIEKIYSHQYEMFERAIRGENVIITTSTASGKTLSFLLPVAESILKDKTNRALFIYPTKALAHDQFRNFTSILEYFGEDRIQCGIYDGDTPPNERTRIRKNANIILTNPEMINSAFLPNHSIYGFNHIFSRLKYIVIDELHVYRGAFGSHMANVIRRLNRICRYYKSNPQFLFSSATIANPVELAENIGGKKFSHIYRDGSMGSQKTIYIWQPPFVRDTEYRKTPEEEASDFVPDLVQSGRRFITFCKSRREVEVVLKEARDRLSNIEGMPSLSRDLSDRISGYRGGYTPTERKEIEKRLSQGLINGVIATNALELGIDIGSLEIAISCGFPGTKASFWQQVGRAGRKGDGAVGILILDVSPLDQYIAINGDYLVKTGVENAVIDKDNLFIQLAHVRAAAAELPLSLDDASIFPDIGEIIPVLIKAGELKNDGGVFTWIGKDFPAGDFNLRNISSNIYKVINKQNGTMLTEMDEYQAFHEVYPKAIYIHDGMQYLVESLDLTNRIAQVIPVDMNYFTVPFNEVSVGILREFKNKKICRSGVTFGDVNIKESVPAYKMIQFHNRQNLGFEPIVENLFTQLETEGMWYLIPDDVDAVINSYTQFNYYNGIKHALLTCARMRTMATAEDIGGTVFNTVEKEGEVKRAFVILYDLYPGGLGFTEKAFEFAEDILNDAINLVKNCRCHDGCPACVGDYHLDKKLVLWSLEGMLKEREITFKVKEKSPEVVFIEEKICDFEELPDKWEDFIAFLNKKSETFVQFFSTISGVSISGDILVLNVNGSFFREWIMESANKSKIENIIKRYVNIPKGFKIDVCAKEVDDIKDKIMRRYDDLTK</sequence>
<feature type="domain" description="Helicase ATP-binding" evidence="3">
    <location>
        <begin position="57"/>
        <end position="240"/>
    </location>
</feature>
<keyword evidence="1" id="KW-0547">Nucleotide-binding</keyword>
<dbReference type="GO" id="GO:0003676">
    <property type="term" value="F:nucleic acid binding"/>
    <property type="evidence" value="ECO:0007669"/>
    <property type="project" value="InterPro"/>
</dbReference>
<dbReference type="CDD" id="cd18797">
    <property type="entry name" value="SF2_C_Hrq"/>
    <property type="match status" value="1"/>
</dbReference>
<name>A0A1T4XUM9_9CLOT</name>
<dbReference type="EMBL" id="FUYH01000013">
    <property type="protein sequence ID" value="SKA93214.1"/>
    <property type="molecule type" value="Genomic_DNA"/>
</dbReference>
<evidence type="ECO:0000259" key="3">
    <source>
        <dbReference type="PROSITE" id="PS51192"/>
    </source>
</evidence>
<dbReference type="PANTHER" id="PTHR47957:SF3">
    <property type="entry name" value="ATP-DEPENDENT HELICASE HRQ1"/>
    <property type="match status" value="1"/>
</dbReference>
<feature type="domain" description="Helicase C-terminal" evidence="4">
    <location>
        <begin position="260"/>
        <end position="434"/>
    </location>
</feature>
<evidence type="ECO:0000256" key="2">
    <source>
        <dbReference type="ARBA" id="ARBA00022840"/>
    </source>
</evidence>
<gene>
    <name evidence="5" type="ORF">SAMN05443428_11369</name>
</gene>
<dbReference type="InterPro" id="IPR011545">
    <property type="entry name" value="DEAD/DEAH_box_helicase_dom"/>
</dbReference>
<reference evidence="6" key="1">
    <citation type="submission" date="2017-02" db="EMBL/GenBank/DDBJ databases">
        <authorList>
            <person name="Varghese N."/>
            <person name="Submissions S."/>
        </authorList>
    </citation>
    <scope>NUCLEOTIDE SEQUENCE [LARGE SCALE GENOMIC DNA]</scope>
    <source>
        <strain evidence="6">USBA 833</strain>
    </source>
</reference>
<evidence type="ECO:0000256" key="1">
    <source>
        <dbReference type="ARBA" id="ARBA00022741"/>
    </source>
</evidence>
<keyword evidence="5" id="KW-0347">Helicase</keyword>
<protein>
    <submittedName>
        <fullName evidence="5">DEAD/DEAH box helicase domain-containing protein</fullName>
    </submittedName>
</protein>
<dbReference type="GO" id="GO:0006289">
    <property type="term" value="P:nucleotide-excision repair"/>
    <property type="evidence" value="ECO:0007669"/>
    <property type="project" value="TreeGrafter"/>
</dbReference>
<dbReference type="Pfam" id="PF00270">
    <property type="entry name" value="DEAD"/>
    <property type="match status" value="1"/>
</dbReference>
<evidence type="ECO:0000313" key="5">
    <source>
        <dbReference type="EMBL" id="SKA93214.1"/>
    </source>
</evidence>
<dbReference type="Pfam" id="PF00271">
    <property type="entry name" value="Helicase_C"/>
    <property type="match status" value="1"/>
</dbReference>
<dbReference type="OrthoDB" id="9774462at2"/>
<dbReference type="PANTHER" id="PTHR47957">
    <property type="entry name" value="ATP-DEPENDENT HELICASE HRQ1"/>
    <property type="match status" value="1"/>
</dbReference>
<dbReference type="InterPro" id="IPR018973">
    <property type="entry name" value="MZB"/>
</dbReference>
<keyword evidence="6" id="KW-1185">Reference proteome</keyword>
<dbReference type="SMART" id="SM00490">
    <property type="entry name" value="HELICc"/>
    <property type="match status" value="1"/>
</dbReference>
<dbReference type="InterPro" id="IPR027417">
    <property type="entry name" value="P-loop_NTPase"/>
</dbReference>
<evidence type="ECO:0000313" key="6">
    <source>
        <dbReference type="Proteomes" id="UP000190105"/>
    </source>
</evidence>
<keyword evidence="5" id="KW-0378">Hydrolase</keyword>
<dbReference type="CDD" id="cd17923">
    <property type="entry name" value="DEXHc_Hrq1-like"/>
    <property type="match status" value="1"/>
</dbReference>
<dbReference type="SUPFAM" id="SSF52540">
    <property type="entry name" value="P-loop containing nucleoside triphosphate hydrolases"/>
    <property type="match status" value="1"/>
</dbReference>
<dbReference type="STRING" id="1147123.SAMN05443428_11369"/>
<dbReference type="SMART" id="SM00487">
    <property type="entry name" value="DEXDc"/>
    <property type="match status" value="1"/>
</dbReference>
<evidence type="ECO:0000259" key="4">
    <source>
        <dbReference type="PROSITE" id="PS51194"/>
    </source>
</evidence>
<dbReference type="Gene3D" id="3.40.50.300">
    <property type="entry name" value="P-loop containing nucleotide triphosphate hydrolases"/>
    <property type="match status" value="2"/>
</dbReference>
<dbReference type="PROSITE" id="PS51194">
    <property type="entry name" value="HELICASE_CTER"/>
    <property type="match status" value="1"/>
</dbReference>
<dbReference type="InterPro" id="IPR001650">
    <property type="entry name" value="Helicase_C-like"/>
</dbReference>
<dbReference type="InterPro" id="IPR014001">
    <property type="entry name" value="Helicase_ATP-bd"/>
</dbReference>
<dbReference type="GO" id="GO:0043138">
    <property type="term" value="F:3'-5' DNA helicase activity"/>
    <property type="evidence" value="ECO:0007669"/>
    <property type="project" value="TreeGrafter"/>
</dbReference>